<dbReference type="InterPro" id="IPR036259">
    <property type="entry name" value="MFS_trans_sf"/>
</dbReference>
<dbReference type="Gene3D" id="1.20.1720.10">
    <property type="entry name" value="Multidrug resistance protein D"/>
    <property type="match status" value="1"/>
</dbReference>
<dbReference type="PROSITE" id="PS50850">
    <property type="entry name" value="MFS"/>
    <property type="match status" value="1"/>
</dbReference>
<organism evidence="8 9">
    <name type="scientific">Paenibacillus flagellatus</name>
    <dbReference type="NCBI Taxonomy" id="2211139"/>
    <lineage>
        <taxon>Bacteria</taxon>
        <taxon>Bacillati</taxon>
        <taxon>Bacillota</taxon>
        <taxon>Bacilli</taxon>
        <taxon>Bacillales</taxon>
        <taxon>Paenibacillaceae</taxon>
        <taxon>Paenibacillus</taxon>
    </lineage>
</organism>
<feature type="transmembrane region" description="Helical" evidence="6">
    <location>
        <begin position="110"/>
        <end position="131"/>
    </location>
</feature>
<sequence>METPTIQRGQHADKLLRVLVFTLIISVMNASMFNVALPVISAEFDLTPSQVSWMLTGYMIVYAIGSVTFGKLADKYRLKDLLTIGLIAFALGSIIGLSASEFWMVIAGRLFQAAGASVIPATAMIVPVRYFSPEKRGRALGTTAVGLALGSALGPIVSGLVAGLVNWRYLFALSILAIFVLPFFRKYLDDERGTARRIDYWGGLFLAGTVASLLLAITLGSWPLLAAGAALFAAFLVRIRYAAEPFVQPAIFRNKSFSLGLAIAFLMTGLNFGTPFLTPQLLAHVNHLSPLSVGFVMFPAAIASALLGRKGGKLADEKGNRYLFAIAASLIVFSFAALSSVVGLAPVVIAVFLVFGNVGQTFMQIAMSNTISRTLTREQTGGGMGLFAMLNFIAGATATTLIGKALDAETASFRLNPVPPAEAVLYSNVFAFLALMIVVVGIVYLMQFGKTAGARTAAVSAQRPEADTR</sequence>
<dbReference type="PRINTS" id="PR01036">
    <property type="entry name" value="TCRTETB"/>
</dbReference>
<evidence type="ECO:0000313" key="8">
    <source>
        <dbReference type="EMBL" id="PYI51821.1"/>
    </source>
</evidence>
<comment type="caution">
    <text evidence="8">The sequence shown here is derived from an EMBL/GenBank/DDBJ whole genome shotgun (WGS) entry which is preliminary data.</text>
</comment>
<dbReference type="Pfam" id="PF07690">
    <property type="entry name" value="MFS_1"/>
    <property type="match status" value="1"/>
</dbReference>
<evidence type="ECO:0000256" key="1">
    <source>
        <dbReference type="ARBA" id="ARBA00004651"/>
    </source>
</evidence>
<evidence type="ECO:0000256" key="6">
    <source>
        <dbReference type="SAM" id="Phobius"/>
    </source>
</evidence>
<keyword evidence="2" id="KW-0813">Transport</keyword>
<dbReference type="Gene3D" id="1.20.1250.20">
    <property type="entry name" value="MFS general substrate transporter like domains"/>
    <property type="match status" value="1"/>
</dbReference>
<accession>A0A2V5JYL8</accession>
<feature type="transmembrane region" description="Helical" evidence="6">
    <location>
        <begin position="81"/>
        <end position="104"/>
    </location>
</feature>
<feature type="transmembrane region" description="Helical" evidence="6">
    <location>
        <begin position="169"/>
        <end position="188"/>
    </location>
</feature>
<comment type="subcellular location">
    <subcellularLocation>
        <location evidence="1">Cell membrane</location>
        <topology evidence="1">Multi-pass membrane protein</topology>
    </subcellularLocation>
</comment>
<dbReference type="RefSeq" id="WP_110842447.1">
    <property type="nucleotide sequence ID" value="NZ_QJVJ01000011.1"/>
</dbReference>
<dbReference type="GO" id="GO:0022857">
    <property type="term" value="F:transmembrane transporter activity"/>
    <property type="evidence" value="ECO:0007669"/>
    <property type="project" value="InterPro"/>
</dbReference>
<reference evidence="8 9" key="1">
    <citation type="submission" date="2018-05" db="EMBL/GenBank/DDBJ databases">
        <title>Paenibacillus flagellatus sp. nov., isolated from selenium mineral soil.</title>
        <authorList>
            <person name="Dai X."/>
        </authorList>
    </citation>
    <scope>NUCLEOTIDE SEQUENCE [LARGE SCALE GENOMIC DNA]</scope>
    <source>
        <strain evidence="8 9">DXL2</strain>
    </source>
</reference>
<dbReference type="OrthoDB" id="2403626at2"/>
<name>A0A2V5JYL8_9BACL</name>
<feature type="transmembrane region" description="Helical" evidence="6">
    <location>
        <begin position="423"/>
        <end position="445"/>
    </location>
</feature>
<feature type="domain" description="Major facilitator superfamily (MFS) profile" evidence="7">
    <location>
        <begin position="15"/>
        <end position="452"/>
    </location>
</feature>
<evidence type="ECO:0000256" key="3">
    <source>
        <dbReference type="ARBA" id="ARBA00022692"/>
    </source>
</evidence>
<feature type="transmembrane region" description="Helical" evidence="6">
    <location>
        <begin position="288"/>
        <end position="308"/>
    </location>
</feature>
<dbReference type="PANTHER" id="PTHR42718:SF9">
    <property type="entry name" value="MAJOR FACILITATOR SUPERFAMILY MULTIDRUG TRANSPORTER MFSC"/>
    <property type="match status" value="1"/>
</dbReference>
<evidence type="ECO:0000256" key="5">
    <source>
        <dbReference type="ARBA" id="ARBA00023136"/>
    </source>
</evidence>
<feature type="transmembrane region" description="Helical" evidence="6">
    <location>
        <begin position="344"/>
        <end position="363"/>
    </location>
</feature>
<dbReference type="InterPro" id="IPR020846">
    <property type="entry name" value="MFS_dom"/>
</dbReference>
<dbReference type="GO" id="GO:0005886">
    <property type="term" value="C:plasma membrane"/>
    <property type="evidence" value="ECO:0007669"/>
    <property type="project" value="UniProtKB-SubCell"/>
</dbReference>
<evidence type="ECO:0000256" key="2">
    <source>
        <dbReference type="ARBA" id="ARBA00022448"/>
    </source>
</evidence>
<feature type="transmembrane region" description="Helical" evidence="6">
    <location>
        <begin position="320"/>
        <end position="338"/>
    </location>
</feature>
<evidence type="ECO:0000259" key="7">
    <source>
        <dbReference type="PROSITE" id="PS50850"/>
    </source>
</evidence>
<dbReference type="AlphaFoldDB" id="A0A2V5JYL8"/>
<dbReference type="Proteomes" id="UP000247476">
    <property type="component" value="Unassembled WGS sequence"/>
</dbReference>
<feature type="transmembrane region" description="Helical" evidence="6">
    <location>
        <begin position="225"/>
        <end position="243"/>
    </location>
</feature>
<evidence type="ECO:0000256" key="4">
    <source>
        <dbReference type="ARBA" id="ARBA00022989"/>
    </source>
</evidence>
<gene>
    <name evidence="8" type="ORF">DLM86_23155</name>
</gene>
<dbReference type="SUPFAM" id="SSF103473">
    <property type="entry name" value="MFS general substrate transporter"/>
    <property type="match status" value="1"/>
</dbReference>
<proteinExistence type="predicted"/>
<protein>
    <submittedName>
        <fullName evidence="8">Antiporter</fullName>
    </submittedName>
</protein>
<keyword evidence="3 6" id="KW-0812">Transmembrane</keyword>
<evidence type="ECO:0000313" key="9">
    <source>
        <dbReference type="Proteomes" id="UP000247476"/>
    </source>
</evidence>
<feature type="transmembrane region" description="Helical" evidence="6">
    <location>
        <begin position="15"/>
        <end position="39"/>
    </location>
</feature>
<keyword evidence="5 6" id="KW-0472">Membrane</keyword>
<keyword evidence="4 6" id="KW-1133">Transmembrane helix</keyword>
<feature type="transmembrane region" description="Helical" evidence="6">
    <location>
        <begin position="200"/>
        <end position="219"/>
    </location>
</feature>
<dbReference type="PANTHER" id="PTHR42718">
    <property type="entry name" value="MAJOR FACILITATOR SUPERFAMILY MULTIDRUG TRANSPORTER MFSC"/>
    <property type="match status" value="1"/>
</dbReference>
<feature type="transmembrane region" description="Helical" evidence="6">
    <location>
        <begin position="255"/>
        <end position="276"/>
    </location>
</feature>
<feature type="transmembrane region" description="Helical" evidence="6">
    <location>
        <begin position="384"/>
        <end position="403"/>
    </location>
</feature>
<dbReference type="InterPro" id="IPR011701">
    <property type="entry name" value="MFS"/>
</dbReference>
<feature type="transmembrane region" description="Helical" evidence="6">
    <location>
        <begin position="51"/>
        <end position="69"/>
    </location>
</feature>
<feature type="transmembrane region" description="Helical" evidence="6">
    <location>
        <begin position="143"/>
        <end position="163"/>
    </location>
</feature>
<dbReference type="CDD" id="cd17321">
    <property type="entry name" value="MFS_MMR_MDR_like"/>
    <property type="match status" value="1"/>
</dbReference>
<dbReference type="EMBL" id="QJVJ01000011">
    <property type="protein sequence ID" value="PYI51821.1"/>
    <property type="molecule type" value="Genomic_DNA"/>
</dbReference>
<keyword evidence="9" id="KW-1185">Reference proteome</keyword>